<dbReference type="PRINTS" id="PR00131">
    <property type="entry name" value="GLHYDRLASE1"/>
</dbReference>
<comment type="caution">
    <text evidence="7">The sequence shown here is derived from an EMBL/GenBank/DDBJ whole genome shotgun (WGS) entry which is preliminary data.</text>
</comment>
<dbReference type="PROSITE" id="PS00572">
    <property type="entry name" value="GLYCOSYL_HYDROL_F1_1"/>
    <property type="match status" value="1"/>
</dbReference>
<dbReference type="Proteomes" id="UP000295496">
    <property type="component" value="Unassembled WGS sequence"/>
</dbReference>
<keyword evidence="8" id="KW-1185">Reference proteome</keyword>
<keyword evidence="2 6" id="KW-0378">Hydrolase</keyword>
<dbReference type="PANTHER" id="PTHR10353">
    <property type="entry name" value="GLYCOSYL HYDROLASE"/>
    <property type="match status" value="1"/>
</dbReference>
<sequence>MSKFPKDFLWGGATAANQIEGGWDEDGKGLAGSDMVAYVPKEIRGLKSAAIDVSSDRIDEILSGKFEGRFPKRHGIDFYHKYKDDIALFGEMGFKCFRISIHWARIFPNGYDEQPNEAGLKYYDDMFDEMHKHGIEPMVTLSHYETPLGLTQKYNGWLGREVIAHFVRYAKTVFNRYKGKVKYWLTFNEINMVTMHSAYCGAGVVLDRVEASQQESAKYQALHHQFLASSLATKALHEIDPNAKIGCMLARLHHYALTADPADQRQAQWGNQQNLFFTDVHARGEYPKYMLRHWAENNVQIQKEVGDDEILKQHTVDYISFSYYMSLAVTTHPQEDGDIGGNLLHGVKNPYLKASDWGWQIDPVGLRITLNDMYDRYQKPLFIVENGLGAYDQVENGKIHDSYRIDYLKAHIEQMAEAIADGVDLWGYLEWGPIDLVSMSTSEMSKRYGFIYVDIDDDGNGTGERIRKDSFYWYKKVIASNGEDLG</sequence>
<dbReference type="OrthoDB" id="9765195at2"/>
<dbReference type="InterPro" id="IPR018120">
    <property type="entry name" value="Glyco_hydro_1_AS"/>
</dbReference>
<evidence type="ECO:0000256" key="3">
    <source>
        <dbReference type="ARBA" id="ARBA00023295"/>
    </source>
</evidence>
<dbReference type="FunFam" id="3.20.20.80:FF:000004">
    <property type="entry name" value="Beta-glucosidase 6-phospho-beta-glucosidase"/>
    <property type="match status" value="1"/>
</dbReference>
<organism evidence="7 8">
    <name type="scientific">Lonepinella koalarum</name>
    <dbReference type="NCBI Taxonomy" id="53417"/>
    <lineage>
        <taxon>Bacteria</taxon>
        <taxon>Pseudomonadati</taxon>
        <taxon>Pseudomonadota</taxon>
        <taxon>Gammaproteobacteria</taxon>
        <taxon>Pasteurellales</taxon>
        <taxon>Pasteurellaceae</taxon>
        <taxon>Lonepinella</taxon>
    </lineage>
</organism>
<evidence type="ECO:0000256" key="1">
    <source>
        <dbReference type="ARBA" id="ARBA00010838"/>
    </source>
</evidence>
<evidence type="ECO:0000256" key="4">
    <source>
        <dbReference type="PROSITE-ProRule" id="PRU10055"/>
    </source>
</evidence>
<dbReference type="AlphaFoldDB" id="A0A4R1KX99"/>
<evidence type="ECO:0000256" key="6">
    <source>
        <dbReference type="RuleBase" id="RU004468"/>
    </source>
</evidence>
<proteinExistence type="inferred from homology"/>
<dbReference type="SUPFAM" id="SSF51445">
    <property type="entry name" value="(Trans)glycosidases"/>
    <property type="match status" value="1"/>
</dbReference>
<dbReference type="RefSeq" id="WP_132301558.1">
    <property type="nucleotide sequence ID" value="NZ_CP170642.1"/>
</dbReference>
<comment type="similarity">
    <text evidence="1 5">Belongs to the glycosyl hydrolase 1 family.</text>
</comment>
<evidence type="ECO:0000256" key="2">
    <source>
        <dbReference type="ARBA" id="ARBA00022801"/>
    </source>
</evidence>
<dbReference type="GO" id="GO:0005829">
    <property type="term" value="C:cytosol"/>
    <property type="evidence" value="ECO:0007669"/>
    <property type="project" value="TreeGrafter"/>
</dbReference>
<evidence type="ECO:0000313" key="8">
    <source>
        <dbReference type="Proteomes" id="UP000295496"/>
    </source>
</evidence>
<evidence type="ECO:0000313" key="7">
    <source>
        <dbReference type="EMBL" id="TCK70002.1"/>
    </source>
</evidence>
<name>A0A4R1KX99_9PAST</name>
<dbReference type="Pfam" id="PF00232">
    <property type="entry name" value="Glyco_hydro_1"/>
    <property type="match status" value="1"/>
</dbReference>
<feature type="active site" description="Nucleophile" evidence="4">
    <location>
        <position position="385"/>
    </location>
</feature>
<dbReference type="InterPro" id="IPR001360">
    <property type="entry name" value="Glyco_hydro_1"/>
</dbReference>
<dbReference type="InterPro" id="IPR033132">
    <property type="entry name" value="GH_1_N_CS"/>
</dbReference>
<reference evidence="7 8" key="1">
    <citation type="submission" date="2019-03" db="EMBL/GenBank/DDBJ databases">
        <title>Genomic Encyclopedia of Type Strains, Phase IV (KMG-IV): sequencing the most valuable type-strain genomes for metagenomic binning, comparative biology and taxonomic classification.</title>
        <authorList>
            <person name="Goeker M."/>
        </authorList>
    </citation>
    <scope>NUCLEOTIDE SEQUENCE [LARGE SCALE GENOMIC DNA]</scope>
    <source>
        <strain evidence="7 8">DSM 10053</strain>
    </source>
</reference>
<evidence type="ECO:0000256" key="5">
    <source>
        <dbReference type="RuleBase" id="RU003690"/>
    </source>
</evidence>
<dbReference type="InterPro" id="IPR017853">
    <property type="entry name" value="GH"/>
</dbReference>
<dbReference type="Gene3D" id="3.20.20.80">
    <property type="entry name" value="Glycosidases"/>
    <property type="match status" value="1"/>
</dbReference>
<dbReference type="GO" id="GO:0016052">
    <property type="term" value="P:carbohydrate catabolic process"/>
    <property type="evidence" value="ECO:0007669"/>
    <property type="project" value="TreeGrafter"/>
</dbReference>
<dbReference type="EMBL" id="SMGJ01000003">
    <property type="protein sequence ID" value="TCK70002.1"/>
    <property type="molecule type" value="Genomic_DNA"/>
</dbReference>
<dbReference type="PROSITE" id="PS00653">
    <property type="entry name" value="GLYCOSYL_HYDROL_F1_2"/>
    <property type="match status" value="1"/>
</dbReference>
<keyword evidence="3 6" id="KW-0326">Glycosidase</keyword>
<dbReference type="GO" id="GO:0008422">
    <property type="term" value="F:beta-glucosidase activity"/>
    <property type="evidence" value="ECO:0007669"/>
    <property type="project" value="TreeGrafter"/>
</dbReference>
<dbReference type="PANTHER" id="PTHR10353:SF122">
    <property type="entry name" value="6-PHOSPHO-BETA-GLUCOSIDASE ASCB-RELATED"/>
    <property type="match status" value="1"/>
</dbReference>
<protein>
    <submittedName>
        <fullName evidence="7">6-phospho-beta-glucosidase</fullName>
    </submittedName>
</protein>
<gene>
    <name evidence="7" type="ORF">EV692_1224</name>
</gene>
<accession>A0A4R1KX99</accession>